<evidence type="ECO:0000256" key="3">
    <source>
        <dbReference type="ARBA" id="ARBA00022692"/>
    </source>
</evidence>
<feature type="transmembrane region" description="Helical" evidence="6">
    <location>
        <begin position="80"/>
        <end position="101"/>
    </location>
</feature>
<reference evidence="8 9" key="1">
    <citation type="submission" date="2016-12" db="EMBL/GenBank/DDBJ databases">
        <title>Domibacillus sp. SAB 38T whole genome sequencing.</title>
        <authorList>
            <person name="Verma A."/>
            <person name="Ojha A.K."/>
            <person name="Krishnamurthi S."/>
        </authorList>
    </citation>
    <scope>NUCLEOTIDE SEQUENCE [LARGE SCALE GENOMIC DNA]</scope>
    <source>
        <strain evidence="8 9">SAB 38</strain>
    </source>
</reference>
<keyword evidence="4 6" id="KW-1133">Transmembrane helix</keyword>
<comment type="similarity">
    <text evidence="2">Belongs to the EamA transporter family.</text>
</comment>
<keyword evidence="3 6" id="KW-0812">Transmembrane</keyword>
<feature type="transmembrane region" description="Helical" evidence="6">
    <location>
        <begin position="196"/>
        <end position="214"/>
    </location>
</feature>
<organism evidence="8 9">
    <name type="scientific">Domibacillus epiphyticus</name>
    <dbReference type="NCBI Taxonomy" id="1714355"/>
    <lineage>
        <taxon>Bacteria</taxon>
        <taxon>Bacillati</taxon>
        <taxon>Bacillota</taxon>
        <taxon>Bacilli</taxon>
        <taxon>Bacillales</taxon>
        <taxon>Bacillaceae</taxon>
        <taxon>Domibacillus</taxon>
    </lineage>
</organism>
<evidence type="ECO:0000256" key="6">
    <source>
        <dbReference type="SAM" id="Phobius"/>
    </source>
</evidence>
<dbReference type="AlphaFoldDB" id="A0A1V2ABH8"/>
<evidence type="ECO:0000256" key="1">
    <source>
        <dbReference type="ARBA" id="ARBA00004127"/>
    </source>
</evidence>
<evidence type="ECO:0000256" key="5">
    <source>
        <dbReference type="ARBA" id="ARBA00023136"/>
    </source>
</evidence>
<dbReference type="PANTHER" id="PTHR32322:SF9">
    <property type="entry name" value="AMINO-ACID METABOLITE EFFLUX PUMP-RELATED"/>
    <property type="match status" value="1"/>
</dbReference>
<dbReference type="SUPFAM" id="SSF103481">
    <property type="entry name" value="Multidrug resistance efflux transporter EmrE"/>
    <property type="match status" value="2"/>
</dbReference>
<dbReference type="STRING" id="1714355.BTO28_02500"/>
<dbReference type="Proteomes" id="UP000188613">
    <property type="component" value="Unassembled WGS sequence"/>
</dbReference>
<feature type="transmembrane region" description="Helical" evidence="6">
    <location>
        <begin position="46"/>
        <end position="64"/>
    </location>
</feature>
<dbReference type="GO" id="GO:0016020">
    <property type="term" value="C:membrane"/>
    <property type="evidence" value="ECO:0007669"/>
    <property type="project" value="UniProtKB-SubCell"/>
</dbReference>
<feature type="transmembrane region" description="Helical" evidence="6">
    <location>
        <begin position="282"/>
        <end position="301"/>
    </location>
</feature>
<dbReference type="EMBL" id="MSFI01000004">
    <property type="protein sequence ID" value="OMP68320.1"/>
    <property type="molecule type" value="Genomic_DNA"/>
</dbReference>
<dbReference type="InterPro" id="IPR050638">
    <property type="entry name" value="AA-Vitamin_Transporters"/>
</dbReference>
<feature type="transmembrane region" description="Helical" evidence="6">
    <location>
        <begin position="226"/>
        <end position="247"/>
    </location>
</feature>
<evidence type="ECO:0000313" key="9">
    <source>
        <dbReference type="Proteomes" id="UP000188613"/>
    </source>
</evidence>
<comment type="caution">
    <text evidence="8">The sequence shown here is derived from an EMBL/GenBank/DDBJ whole genome shotgun (WGS) entry which is preliminary data.</text>
</comment>
<feature type="transmembrane region" description="Helical" evidence="6">
    <location>
        <begin position="165"/>
        <end position="184"/>
    </location>
</feature>
<dbReference type="PANTHER" id="PTHR32322">
    <property type="entry name" value="INNER MEMBRANE TRANSPORTER"/>
    <property type="match status" value="1"/>
</dbReference>
<feature type="transmembrane region" description="Helical" evidence="6">
    <location>
        <begin position="259"/>
        <end position="276"/>
    </location>
</feature>
<name>A0A1V2ABH8_9BACI</name>
<dbReference type="Pfam" id="PF00892">
    <property type="entry name" value="EamA"/>
    <property type="match status" value="2"/>
</dbReference>
<evidence type="ECO:0000256" key="4">
    <source>
        <dbReference type="ARBA" id="ARBA00022989"/>
    </source>
</evidence>
<feature type="domain" description="EamA" evidence="7">
    <location>
        <begin position="18"/>
        <end position="153"/>
    </location>
</feature>
<feature type="transmembrane region" description="Helical" evidence="6">
    <location>
        <begin position="107"/>
        <end position="129"/>
    </location>
</feature>
<evidence type="ECO:0000259" key="7">
    <source>
        <dbReference type="Pfam" id="PF00892"/>
    </source>
</evidence>
<feature type="transmembrane region" description="Helical" evidence="6">
    <location>
        <begin position="15"/>
        <end position="34"/>
    </location>
</feature>
<accession>A0A1V2ABH8</accession>
<feature type="domain" description="EamA" evidence="7">
    <location>
        <begin position="164"/>
        <end position="295"/>
    </location>
</feature>
<feature type="transmembrane region" description="Helical" evidence="6">
    <location>
        <begin position="136"/>
        <end position="153"/>
    </location>
</feature>
<protein>
    <recommendedName>
        <fullName evidence="7">EamA domain-containing protein</fullName>
    </recommendedName>
</protein>
<keyword evidence="9" id="KW-1185">Reference proteome</keyword>
<comment type="subcellular location">
    <subcellularLocation>
        <location evidence="1">Endomembrane system</location>
        <topology evidence="1">Multi-pass membrane protein</topology>
    </subcellularLocation>
</comment>
<dbReference type="InterPro" id="IPR037185">
    <property type="entry name" value="EmrE-like"/>
</dbReference>
<gene>
    <name evidence="8" type="ORF">BTO28_02500</name>
</gene>
<sequence>MLLLEIKRTFLPSGLINYLLLLWIGIIWGLQFMFNEWALSTIPPTTIAASRSLIGAIILSLFLIGQRRNQSFVQTFQGPWFFYFIIGLAEAAIPFSLVAWGQGQIDSGTAAILMGTIPVFTIILTKMFIPKEQLTIGSLLSVVIGFIGIWILISPTTAGLQNNLWGEFAVLGAALSFSISLILINKLPDISPIATSRNILIGASIYLVPASLIIDQPWTIQTTPLSLLSLFILGSMCGGVVYVMYVMLIMRAGATFTSLNNYLVPVIGTMIGVGFLGEKFTWSAIAALVLIIMAMMSNELGKRKEAKSA</sequence>
<dbReference type="InterPro" id="IPR000620">
    <property type="entry name" value="EamA_dom"/>
</dbReference>
<evidence type="ECO:0000313" key="8">
    <source>
        <dbReference type="EMBL" id="OMP68320.1"/>
    </source>
</evidence>
<proteinExistence type="inferred from homology"/>
<evidence type="ECO:0000256" key="2">
    <source>
        <dbReference type="ARBA" id="ARBA00007362"/>
    </source>
</evidence>
<keyword evidence="5 6" id="KW-0472">Membrane</keyword>